<protein>
    <recommendedName>
        <fullName evidence="2">2-methylisocitrate lyase</fullName>
    </recommendedName>
</protein>
<dbReference type="PANTHER" id="PTHR42905">
    <property type="entry name" value="PHOSPHOENOLPYRUVATE CARBOXYLASE"/>
    <property type="match status" value="1"/>
</dbReference>
<dbReference type="SUPFAM" id="SSF51621">
    <property type="entry name" value="Phosphoenolpyruvate/pyruvate domain"/>
    <property type="match status" value="1"/>
</dbReference>
<dbReference type="EMBL" id="VUNH01000001">
    <property type="protein sequence ID" value="MST54598.1"/>
    <property type="molecule type" value="Genomic_DNA"/>
</dbReference>
<evidence type="ECO:0000256" key="1">
    <source>
        <dbReference type="ARBA" id="ARBA00009282"/>
    </source>
</evidence>
<dbReference type="CDD" id="cd00377">
    <property type="entry name" value="ICL_PEPM"/>
    <property type="match status" value="1"/>
</dbReference>
<evidence type="ECO:0000313" key="3">
    <source>
        <dbReference type="EMBL" id="MST54598.1"/>
    </source>
</evidence>
<dbReference type="InterPro" id="IPR018523">
    <property type="entry name" value="Isocitrate_lyase_ph_CS"/>
</dbReference>
<reference evidence="3 4" key="1">
    <citation type="submission" date="2019-08" db="EMBL/GenBank/DDBJ databases">
        <title>In-depth cultivation of the pig gut microbiome towards novel bacterial diversity and tailored functional studies.</title>
        <authorList>
            <person name="Wylensek D."/>
            <person name="Hitch T.C.A."/>
            <person name="Clavel T."/>
        </authorList>
    </citation>
    <scope>NUCLEOTIDE SEQUENCE [LARGE SCALE GENOMIC DNA]</scope>
    <source>
        <strain evidence="3 4">SM-530-WT-4B</strain>
    </source>
</reference>
<gene>
    <name evidence="3" type="ORF">FYJ74_00830</name>
</gene>
<dbReference type="AlphaFoldDB" id="A0A6L5Y9D2"/>
<dbReference type="Proteomes" id="UP000473699">
    <property type="component" value="Unassembled WGS sequence"/>
</dbReference>
<dbReference type="FunFam" id="3.20.20.60:FF:000009">
    <property type="entry name" value="2-methylisocitrate lyase"/>
    <property type="match status" value="1"/>
</dbReference>
<organism evidence="3 4">
    <name type="scientific">Pyramidobacter porci</name>
    <dbReference type="NCBI Taxonomy" id="2605789"/>
    <lineage>
        <taxon>Bacteria</taxon>
        <taxon>Thermotogati</taxon>
        <taxon>Synergistota</taxon>
        <taxon>Synergistia</taxon>
        <taxon>Synergistales</taxon>
        <taxon>Dethiosulfovibrionaceae</taxon>
        <taxon>Pyramidobacter</taxon>
    </lineage>
</organism>
<dbReference type="Pfam" id="PF13714">
    <property type="entry name" value="PEP_mutase"/>
    <property type="match status" value="1"/>
</dbReference>
<comment type="similarity">
    <text evidence="1">Belongs to the isocitrate lyase/PEP mutase superfamily. Methylisocitrate lyase family.</text>
</comment>
<dbReference type="InterPro" id="IPR040442">
    <property type="entry name" value="Pyrv_kinase-like_dom_sf"/>
</dbReference>
<dbReference type="Gene3D" id="3.20.20.60">
    <property type="entry name" value="Phosphoenolpyruvate-binding domains"/>
    <property type="match status" value="1"/>
</dbReference>
<dbReference type="InterPro" id="IPR039556">
    <property type="entry name" value="ICL/PEPM"/>
</dbReference>
<dbReference type="GO" id="GO:0046421">
    <property type="term" value="F:methylisocitrate lyase activity"/>
    <property type="evidence" value="ECO:0007669"/>
    <property type="project" value="UniProtKB-ARBA"/>
</dbReference>
<comment type="caution">
    <text evidence="3">The sequence shown here is derived from an EMBL/GenBank/DDBJ whole genome shotgun (WGS) entry which is preliminary data.</text>
</comment>
<dbReference type="PROSITE" id="PS00161">
    <property type="entry name" value="ISOCITRATE_LYASE"/>
    <property type="match status" value="1"/>
</dbReference>
<accession>A0A6L5Y9D2</accession>
<keyword evidence="4" id="KW-1185">Reference proteome</keyword>
<name>A0A6L5Y9D2_9BACT</name>
<keyword evidence="3" id="KW-0456">Lyase</keyword>
<proteinExistence type="inferred from homology"/>
<dbReference type="PANTHER" id="PTHR42905:SF5">
    <property type="entry name" value="CARBOXYVINYL-CARBOXYPHOSPHONATE PHOSPHORYLMUTASE, CHLOROPLASTIC"/>
    <property type="match status" value="1"/>
</dbReference>
<sequence>MTKAKKLRELLTSDGIITAPGAYDAWSARLIEHAGFSVVYMTGYGVSASVLGRPDIGLMSFHEMVESVHNIAEATNVPVIADADNGYGGSLNVVRTVRAYEQAGACGIQLEDQVMPKRCGHMEGKQLIPCEEMVAKIRAAVYARRNPDTVIIARTDARAVNGLDDAIARGHAFEEAGADVIFVEAPQSIDEMKRIVAEFPNCPLPANMVEHGKTPNLSQKELAALGFKIAIYPVMPIYVVTRALSAALAKLKEAGTSEACLDDMVDFPSFNKLIGLDEARALEKSFTCGK</sequence>
<evidence type="ECO:0000313" key="4">
    <source>
        <dbReference type="Proteomes" id="UP000473699"/>
    </source>
</evidence>
<evidence type="ECO:0000256" key="2">
    <source>
        <dbReference type="ARBA" id="ARBA00073849"/>
    </source>
</evidence>
<dbReference type="InterPro" id="IPR015813">
    <property type="entry name" value="Pyrv/PenolPyrv_kinase-like_dom"/>
</dbReference>